<comment type="caution">
    <text evidence="1">The sequence shown here is derived from an EMBL/GenBank/DDBJ whole genome shotgun (WGS) entry which is preliminary data.</text>
</comment>
<dbReference type="InterPro" id="IPR019004">
    <property type="entry name" value="YqeY/Aim41"/>
</dbReference>
<dbReference type="SUPFAM" id="SSF89095">
    <property type="entry name" value="GatB/YqeY motif"/>
    <property type="match status" value="1"/>
</dbReference>
<sequence length="149" mass="16116">MLKQRLQDEQKQALKEGNGSKRTLIGMVLSAVKNKEIDKHGELTDGEVIAVIASEVKKRKDSAAQFEGGGRPELAEGERKEIEMLMPYMPAQLSDDAVREEVKKAIAEIGAAGPKDMGKVIAAVMAKVKGQAEGGKVSAMVKEELTLRQ</sequence>
<evidence type="ECO:0008006" key="3">
    <source>
        <dbReference type="Google" id="ProtNLM"/>
    </source>
</evidence>
<name>A0A1F8GRC9_9BACT</name>
<reference evidence="1 2" key="1">
    <citation type="journal article" date="2016" name="Nat. Commun.">
        <title>Thousands of microbial genomes shed light on interconnected biogeochemical processes in an aquifer system.</title>
        <authorList>
            <person name="Anantharaman K."/>
            <person name="Brown C.T."/>
            <person name="Hug L.A."/>
            <person name="Sharon I."/>
            <person name="Castelle C.J."/>
            <person name="Probst A.J."/>
            <person name="Thomas B.C."/>
            <person name="Singh A."/>
            <person name="Wilkins M.J."/>
            <person name="Karaoz U."/>
            <person name="Brodie E.L."/>
            <person name="Williams K.H."/>
            <person name="Hubbard S.S."/>
            <person name="Banfield J.F."/>
        </authorList>
    </citation>
    <scope>NUCLEOTIDE SEQUENCE [LARGE SCALE GENOMIC DNA]</scope>
</reference>
<dbReference type="InterPro" id="IPR003789">
    <property type="entry name" value="Asn/Gln_tRNA_amidoTrase-B-like"/>
</dbReference>
<dbReference type="PANTHER" id="PTHR28055">
    <property type="entry name" value="ALTERED INHERITANCE OF MITOCHONDRIA PROTEIN 41, MITOCHONDRIAL"/>
    <property type="match status" value="1"/>
</dbReference>
<dbReference type="Gene3D" id="1.10.10.410">
    <property type="match status" value="1"/>
</dbReference>
<dbReference type="AlphaFoldDB" id="A0A1F8GRC9"/>
<dbReference type="InterPro" id="IPR023168">
    <property type="entry name" value="GatB_Yqey_C_2"/>
</dbReference>
<accession>A0A1F8GRC9</accession>
<evidence type="ECO:0000313" key="1">
    <source>
        <dbReference type="EMBL" id="OGN27987.1"/>
    </source>
</evidence>
<dbReference type="GO" id="GO:0016884">
    <property type="term" value="F:carbon-nitrogen ligase activity, with glutamine as amido-N-donor"/>
    <property type="evidence" value="ECO:0007669"/>
    <property type="project" value="InterPro"/>
</dbReference>
<organism evidence="1 2">
    <name type="scientific">Candidatus Yanofskybacteria bacterium RIFCSPLOWO2_01_FULL_49_17</name>
    <dbReference type="NCBI Taxonomy" id="1802700"/>
    <lineage>
        <taxon>Bacteria</taxon>
        <taxon>Candidatus Yanofskyibacteriota</taxon>
    </lineage>
</organism>
<evidence type="ECO:0000313" key="2">
    <source>
        <dbReference type="Proteomes" id="UP000178444"/>
    </source>
</evidence>
<gene>
    <name evidence="1" type="ORF">A2941_03095</name>
</gene>
<dbReference type="InterPro" id="IPR042184">
    <property type="entry name" value="YqeY/Aim41_N"/>
</dbReference>
<protein>
    <recommendedName>
        <fullName evidence="3">Glutamyl-tRNA amidotransferase</fullName>
    </recommendedName>
</protein>
<dbReference type="Pfam" id="PF09424">
    <property type="entry name" value="YqeY"/>
    <property type="match status" value="1"/>
</dbReference>
<dbReference type="EMBL" id="MGKO01000004">
    <property type="protein sequence ID" value="OGN27987.1"/>
    <property type="molecule type" value="Genomic_DNA"/>
</dbReference>
<dbReference type="Proteomes" id="UP000178444">
    <property type="component" value="Unassembled WGS sequence"/>
</dbReference>
<dbReference type="PANTHER" id="PTHR28055:SF1">
    <property type="entry name" value="ALTERED INHERITANCE OF MITOCHONDRIA PROTEIN 41, MITOCHONDRIAL"/>
    <property type="match status" value="1"/>
</dbReference>
<proteinExistence type="predicted"/>
<dbReference type="Gene3D" id="1.10.1510.10">
    <property type="entry name" value="Uncharacterised protein YqeY/AIM41 PF09424, N-terminal domain"/>
    <property type="match status" value="1"/>
</dbReference>